<dbReference type="InterPro" id="IPR014746">
    <property type="entry name" value="Gln_synth/guanido_kin_cat_dom"/>
</dbReference>
<dbReference type="NCBIfam" id="NF010039">
    <property type="entry name" value="PRK13515.1"/>
    <property type="match status" value="1"/>
</dbReference>
<name>A0ABT0DAX6_9HYPH</name>
<comment type="similarity">
    <text evidence="4">Belongs to the glutamate--cysteine ligase type 2 family. YbdK subfamily.</text>
</comment>
<evidence type="ECO:0000256" key="5">
    <source>
        <dbReference type="SAM" id="MobiDB-lite"/>
    </source>
</evidence>
<dbReference type="Proteomes" id="UP001203284">
    <property type="component" value="Unassembled WGS sequence"/>
</dbReference>
<evidence type="ECO:0000256" key="3">
    <source>
        <dbReference type="ARBA" id="ARBA00022840"/>
    </source>
</evidence>
<dbReference type="Pfam" id="PF04107">
    <property type="entry name" value="GCS2"/>
    <property type="match status" value="1"/>
</dbReference>
<dbReference type="HAMAP" id="MF_01609">
    <property type="entry name" value="Glu_cys_ligase_2"/>
    <property type="match status" value="1"/>
</dbReference>
<dbReference type="PANTHER" id="PTHR36510:SF1">
    <property type="entry name" value="GLUTAMATE--CYSTEINE LIGASE 2-RELATED"/>
    <property type="match status" value="1"/>
</dbReference>
<reference evidence="6 7" key="1">
    <citation type="submission" date="2022-04" db="EMBL/GenBank/DDBJ databases">
        <authorList>
            <person name="Grouzdev D.S."/>
            <person name="Pantiukh K.S."/>
            <person name="Krutkina M.S."/>
        </authorList>
    </citation>
    <scope>NUCLEOTIDE SEQUENCE [LARGE SCALE GENOMIC DNA]</scope>
    <source>
        <strain evidence="6 7">6x-1</strain>
    </source>
</reference>
<dbReference type="GO" id="GO:0016874">
    <property type="term" value="F:ligase activity"/>
    <property type="evidence" value="ECO:0007669"/>
    <property type="project" value="UniProtKB-KW"/>
</dbReference>
<dbReference type="InterPro" id="IPR050141">
    <property type="entry name" value="GCL_type2/YbdK_subfam"/>
</dbReference>
<accession>A0ABT0DAX6</accession>
<comment type="function">
    <text evidence="4">ATP-dependent carboxylate-amine ligase which exhibits weak glutamate--cysteine ligase activity.</text>
</comment>
<evidence type="ECO:0000313" key="7">
    <source>
        <dbReference type="Proteomes" id="UP001203284"/>
    </source>
</evidence>
<dbReference type="Gene3D" id="3.30.590.20">
    <property type="match status" value="1"/>
</dbReference>
<feature type="compositionally biased region" description="Basic and acidic residues" evidence="5">
    <location>
        <begin position="1"/>
        <end position="14"/>
    </location>
</feature>
<comment type="catalytic activity">
    <reaction evidence="4">
        <text>L-cysteine + L-glutamate + ATP = gamma-L-glutamyl-L-cysteine + ADP + phosphate + H(+)</text>
        <dbReference type="Rhea" id="RHEA:13285"/>
        <dbReference type="ChEBI" id="CHEBI:15378"/>
        <dbReference type="ChEBI" id="CHEBI:29985"/>
        <dbReference type="ChEBI" id="CHEBI:30616"/>
        <dbReference type="ChEBI" id="CHEBI:35235"/>
        <dbReference type="ChEBI" id="CHEBI:43474"/>
        <dbReference type="ChEBI" id="CHEBI:58173"/>
        <dbReference type="ChEBI" id="CHEBI:456216"/>
        <dbReference type="EC" id="6.3.2.2"/>
    </reaction>
</comment>
<evidence type="ECO:0000256" key="1">
    <source>
        <dbReference type="ARBA" id="ARBA00022598"/>
    </source>
</evidence>
<feature type="region of interest" description="Disordered" evidence="5">
    <location>
        <begin position="1"/>
        <end position="22"/>
    </location>
</feature>
<dbReference type="InterPro" id="IPR011793">
    <property type="entry name" value="YbdK"/>
</dbReference>
<dbReference type="RefSeq" id="WP_247028600.1">
    <property type="nucleotide sequence ID" value="NZ_JALKCH010000005.1"/>
</dbReference>
<protein>
    <recommendedName>
        <fullName evidence="4">Putative glutamate--cysteine ligase 2</fullName>
        <ecNumber evidence="4">6.3.2.2</ecNumber>
    </recommendedName>
    <alternativeName>
        <fullName evidence="4">Gamma-glutamylcysteine synthetase 2</fullName>
        <shortName evidence="4">GCS 2</shortName>
        <shortName evidence="4">Gamma-GCS 2</shortName>
    </alternativeName>
</protein>
<evidence type="ECO:0000256" key="4">
    <source>
        <dbReference type="HAMAP-Rule" id="MF_01609"/>
    </source>
</evidence>
<proteinExistence type="inferred from homology"/>
<dbReference type="InterPro" id="IPR006336">
    <property type="entry name" value="GCS2"/>
</dbReference>
<evidence type="ECO:0000256" key="2">
    <source>
        <dbReference type="ARBA" id="ARBA00022741"/>
    </source>
</evidence>
<dbReference type="NCBIfam" id="TIGR02050">
    <property type="entry name" value="gshA_cyan_rel"/>
    <property type="match status" value="1"/>
</dbReference>
<comment type="caution">
    <text evidence="6">The sequence shown here is derived from an EMBL/GenBank/DDBJ whole genome shotgun (WGS) entry which is preliminary data.</text>
</comment>
<dbReference type="SUPFAM" id="SSF55931">
    <property type="entry name" value="Glutamine synthetase/guanido kinase"/>
    <property type="match status" value="1"/>
</dbReference>
<dbReference type="EC" id="6.3.2.2" evidence="4"/>
<keyword evidence="1 4" id="KW-0436">Ligase</keyword>
<sequence>MGGDDRGQDNREQGGRGQDGGHVYRFGIEEEYFVVDADTRSALRRMPEPFMTAARAALDDSVAGELLQSQIEVMTRPHACVAGLREELRGLRHRLWQVAGEHRLAFLAAGTHPTAAWQGGKRTPEKRYDGVMQDLQMIGQRNMLCGMHVHVELADPELRIDVMRRILPFLPLFVALATSSPFWEGKRTGLMGYRLAAFDELPRTGLPELFESARDHEAYVEALVSAGAIPDSSYVWWMIRPSAKHRTLELRACDSCTRVEDTLAIAVLYRALVRHLVRNPALNAGVDAVDRAIAMENKWRAQRYGIHGGFVDRAARQAVPVAQVAEHLLARLEEDAQALGCLDEMAQVGTILSAGTSADVQIAVYQEARHRAGNREEALRAVTTWLAHASAQ</sequence>
<gene>
    <name evidence="6" type="ORF">MWN34_08900</name>
</gene>
<keyword evidence="7" id="KW-1185">Reference proteome</keyword>
<dbReference type="PANTHER" id="PTHR36510">
    <property type="entry name" value="GLUTAMATE--CYSTEINE LIGASE 2-RELATED"/>
    <property type="match status" value="1"/>
</dbReference>
<keyword evidence="3 4" id="KW-0067">ATP-binding</keyword>
<keyword evidence="2 4" id="KW-0547">Nucleotide-binding</keyword>
<organism evidence="6 7">
    <name type="scientific">Ancylobacter crimeensis</name>
    <dbReference type="NCBI Taxonomy" id="2579147"/>
    <lineage>
        <taxon>Bacteria</taxon>
        <taxon>Pseudomonadati</taxon>
        <taxon>Pseudomonadota</taxon>
        <taxon>Alphaproteobacteria</taxon>
        <taxon>Hyphomicrobiales</taxon>
        <taxon>Xanthobacteraceae</taxon>
        <taxon>Ancylobacter</taxon>
    </lineage>
</organism>
<dbReference type="EMBL" id="JALKCH010000005">
    <property type="protein sequence ID" value="MCK0197029.1"/>
    <property type="molecule type" value="Genomic_DNA"/>
</dbReference>
<evidence type="ECO:0000313" key="6">
    <source>
        <dbReference type="EMBL" id="MCK0197029.1"/>
    </source>
</evidence>